<dbReference type="SUPFAM" id="SSF144083">
    <property type="entry name" value="Magnesium transport protein CorA, transmembrane region"/>
    <property type="match status" value="1"/>
</dbReference>
<dbReference type="GO" id="GO:0050897">
    <property type="term" value="F:cobalt ion binding"/>
    <property type="evidence" value="ECO:0007669"/>
    <property type="project" value="TreeGrafter"/>
</dbReference>
<dbReference type="GO" id="GO:0015087">
    <property type="term" value="F:cobalt ion transmembrane transporter activity"/>
    <property type="evidence" value="ECO:0007669"/>
    <property type="project" value="UniProtKB-UniRule"/>
</dbReference>
<dbReference type="PANTHER" id="PTHR46494">
    <property type="entry name" value="CORA FAMILY METAL ION TRANSPORTER (EUROFUNG)"/>
    <property type="match status" value="1"/>
</dbReference>
<dbReference type="InterPro" id="IPR045861">
    <property type="entry name" value="CorA_cytoplasmic_dom"/>
</dbReference>
<dbReference type="Gene3D" id="1.20.58.340">
    <property type="entry name" value="Magnesium transport protein CorA, transmembrane region"/>
    <property type="match status" value="2"/>
</dbReference>
<comment type="function">
    <text evidence="11">Mediates influx of magnesium ions. Alternates between open and closed states. Activated by low cytoplasmic Mg(2+) levels. Inactive when cytoplasmic Mg(2+) levels are high.</text>
</comment>
<dbReference type="InterPro" id="IPR002523">
    <property type="entry name" value="MgTranspt_CorA/ZnTranspt_ZntB"/>
</dbReference>
<feature type="transmembrane region" description="Helical" evidence="12">
    <location>
        <begin position="312"/>
        <end position="331"/>
    </location>
</feature>
<evidence type="ECO:0000256" key="7">
    <source>
        <dbReference type="ARBA" id="ARBA00022989"/>
    </source>
</evidence>
<evidence type="ECO:0000256" key="12">
    <source>
        <dbReference type="RuleBase" id="RU362010"/>
    </source>
</evidence>
<keyword evidence="8 12" id="KW-0406">Ion transport</keyword>
<name>A0A286E1B2_9ACTN</name>
<comment type="subcellular location">
    <subcellularLocation>
        <location evidence="1">Cell membrane</location>
        <topology evidence="1">Multi-pass membrane protein</topology>
    </subcellularLocation>
    <subcellularLocation>
        <location evidence="12">Membrane</location>
        <topology evidence="12">Multi-pass membrane protein</topology>
    </subcellularLocation>
</comment>
<dbReference type="Pfam" id="PF01544">
    <property type="entry name" value="CorA"/>
    <property type="match status" value="1"/>
</dbReference>
<gene>
    <name evidence="12" type="primary">corA</name>
    <name evidence="13" type="ORF">SAMN06297387_1195</name>
</gene>
<dbReference type="AlphaFoldDB" id="A0A286E1B2"/>
<dbReference type="NCBIfam" id="TIGR00383">
    <property type="entry name" value="corA"/>
    <property type="match status" value="1"/>
</dbReference>
<evidence type="ECO:0000313" key="13">
    <source>
        <dbReference type="EMBL" id="SOD64679.1"/>
    </source>
</evidence>
<dbReference type="InterPro" id="IPR004488">
    <property type="entry name" value="Mg/Co-transport_prot_CorA"/>
</dbReference>
<dbReference type="InterPro" id="IPR045863">
    <property type="entry name" value="CorA_TM1_TM2"/>
</dbReference>
<comment type="similarity">
    <text evidence="2 12">Belongs to the CorA metal ion transporter (MIT) (TC 1.A.35) family.</text>
</comment>
<comment type="catalytic activity">
    <reaction evidence="10">
        <text>Mg(2+)(in) = Mg(2+)(out)</text>
        <dbReference type="Rhea" id="RHEA:29827"/>
        <dbReference type="ChEBI" id="CHEBI:18420"/>
    </reaction>
</comment>
<proteinExistence type="inferred from homology"/>
<dbReference type="Gene3D" id="3.30.460.20">
    <property type="entry name" value="CorA soluble domain-like"/>
    <property type="match status" value="1"/>
</dbReference>
<dbReference type="CDD" id="cd12830">
    <property type="entry name" value="MtCorA-like"/>
    <property type="match status" value="1"/>
</dbReference>
<reference evidence="13 14" key="1">
    <citation type="submission" date="2017-09" db="EMBL/GenBank/DDBJ databases">
        <authorList>
            <person name="Ehlers B."/>
            <person name="Leendertz F.H."/>
        </authorList>
    </citation>
    <scope>NUCLEOTIDE SEQUENCE [LARGE SCALE GENOMIC DNA]</scope>
    <source>
        <strain evidence="13 14">CGMCC 4.7095</strain>
    </source>
</reference>
<evidence type="ECO:0000256" key="9">
    <source>
        <dbReference type="ARBA" id="ARBA00023136"/>
    </source>
</evidence>
<evidence type="ECO:0000313" key="14">
    <source>
        <dbReference type="Proteomes" id="UP000219072"/>
    </source>
</evidence>
<organism evidence="13 14">
    <name type="scientific">Streptomyces zhaozhouensis</name>
    <dbReference type="NCBI Taxonomy" id="1300267"/>
    <lineage>
        <taxon>Bacteria</taxon>
        <taxon>Bacillati</taxon>
        <taxon>Actinomycetota</taxon>
        <taxon>Actinomycetes</taxon>
        <taxon>Kitasatosporales</taxon>
        <taxon>Streptomycetaceae</taxon>
        <taxon>Streptomyces</taxon>
    </lineage>
</organism>
<keyword evidence="4 12" id="KW-1003">Cell membrane</keyword>
<dbReference type="FunFam" id="1.20.58.340:FF:000004">
    <property type="entry name" value="Magnesium transport protein CorA"/>
    <property type="match status" value="1"/>
</dbReference>
<dbReference type="SUPFAM" id="SSF143865">
    <property type="entry name" value="CorA soluble domain-like"/>
    <property type="match status" value="1"/>
</dbReference>
<evidence type="ECO:0000256" key="11">
    <source>
        <dbReference type="ARBA" id="ARBA00045497"/>
    </source>
</evidence>
<evidence type="ECO:0000256" key="5">
    <source>
        <dbReference type="ARBA" id="ARBA00022692"/>
    </source>
</evidence>
<evidence type="ECO:0000256" key="2">
    <source>
        <dbReference type="ARBA" id="ARBA00009765"/>
    </source>
</evidence>
<protein>
    <recommendedName>
        <fullName evidence="12">Magnesium transport protein CorA</fullName>
    </recommendedName>
</protein>
<keyword evidence="14" id="KW-1185">Reference proteome</keyword>
<keyword evidence="7 12" id="KW-1133">Transmembrane helix</keyword>
<sequence>MSVIRPLRAAFEAAWRPRAAEPVAAVDDGGGPTGDAVVDCAVYRDGVRHPGPRDPAAAIARVRRRGARGMFVWIGLFEPTESELAGVAEQFGLHPLAVEDAVHAHQRPKLERYDETLFMVLKTVRYVSHGELTSTSEVVETGEIMVFVGADFVITVRHGAHGALGALRRRLEEDPEQLAKGPASVLHAIADQVVDHYLDVAADVRKDIDEVESAVFADTRGDASQVGRIYQLKRELLELKRAVTPLDRPLQQLSETPIGVVHPEIRSYFRDVADHLSRVSDQVNGYDALIDSILQANLAQVQATQNEDMRKITAWAAIIAVPTMVCGVYGMNFKHMPELGWRFGYPLVLTVIATASWLIHRGFRRNGWL</sequence>
<evidence type="ECO:0000256" key="6">
    <source>
        <dbReference type="ARBA" id="ARBA00022842"/>
    </source>
</evidence>
<dbReference type="GO" id="GO:0015095">
    <property type="term" value="F:magnesium ion transmembrane transporter activity"/>
    <property type="evidence" value="ECO:0007669"/>
    <property type="project" value="UniProtKB-UniRule"/>
</dbReference>
<accession>A0A286E1B2</accession>
<dbReference type="RefSeq" id="WP_097233112.1">
    <property type="nucleotide sequence ID" value="NZ_OCNE01000019.1"/>
</dbReference>
<keyword evidence="6 12" id="KW-0460">Magnesium</keyword>
<dbReference type="GO" id="GO:0005886">
    <property type="term" value="C:plasma membrane"/>
    <property type="evidence" value="ECO:0007669"/>
    <property type="project" value="UniProtKB-SubCell"/>
</dbReference>
<evidence type="ECO:0000256" key="10">
    <source>
        <dbReference type="ARBA" id="ARBA00034269"/>
    </source>
</evidence>
<evidence type="ECO:0000256" key="3">
    <source>
        <dbReference type="ARBA" id="ARBA00022448"/>
    </source>
</evidence>
<keyword evidence="9 12" id="KW-0472">Membrane</keyword>
<dbReference type="Proteomes" id="UP000219072">
    <property type="component" value="Unassembled WGS sequence"/>
</dbReference>
<keyword evidence="5 12" id="KW-0812">Transmembrane</keyword>
<dbReference type="OrthoDB" id="9803416at2"/>
<feature type="transmembrane region" description="Helical" evidence="12">
    <location>
        <begin position="343"/>
        <end position="360"/>
    </location>
</feature>
<dbReference type="PANTHER" id="PTHR46494:SF1">
    <property type="entry name" value="CORA FAMILY METAL ION TRANSPORTER (EUROFUNG)"/>
    <property type="match status" value="1"/>
</dbReference>
<keyword evidence="3 12" id="KW-0813">Transport</keyword>
<evidence type="ECO:0000256" key="8">
    <source>
        <dbReference type="ARBA" id="ARBA00023065"/>
    </source>
</evidence>
<dbReference type="FunFam" id="3.30.460.20:FF:000004">
    <property type="entry name" value="Magnesium transport protein CorA"/>
    <property type="match status" value="1"/>
</dbReference>
<dbReference type="GO" id="GO:0000287">
    <property type="term" value="F:magnesium ion binding"/>
    <property type="evidence" value="ECO:0007669"/>
    <property type="project" value="TreeGrafter"/>
</dbReference>
<evidence type="ECO:0000256" key="1">
    <source>
        <dbReference type="ARBA" id="ARBA00004651"/>
    </source>
</evidence>
<evidence type="ECO:0000256" key="4">
    <source>
        <dbReference type="ARBA" id="ARBA00022475"/>
    </source>
</evidence>
<dbReference type="EMBL" id="OCNE01000019">
    <property type="protein sequence ID" value="SOD64679.1"/>
    <property type="molecule type" value="Genomic_DNA"/>
</dbReference>